<dbReference type="HOGENOM" id="CLU_1540047_0_0_1"/>
<sequence>MPPPSLPLSHHRTEPGTGSASSHQAPNPNVDPAVGSSAAPAPAPVSAPPVTPDAHAVASQKAQAIFNAINAQREEVNRLKDVVCGRTDAVNGFMSRIQRHNTSINTLGGCLNEDQRVRDASDKVVLNYNNLLTQAVIDESEAIRDLTADKVELTRAQAEFNRLKSDFLAAFDHV</sequence>
<protein>
    <submittedName>
        <fullName evidence="2">Uncharacterized protein</fullName>
    </submittedName>
</protein>
<gene>
    <name evidence="2" type="ORF">UCREL1_2776</name>
</gene>
<evidence type="ECO:0000313" key="3">
    <source>
        <dbReference type="Proteomes" id="UP000012174"/>
    </source>
</evidence>
<dbReference type="Proteomes" id="UP000012174">
    <property type="component" value="Unassembled WGS sequence"/>
</dbReference>
<feature type="compositionally biased region" description="Pro residues" evidence="1">
    <location>
        <begin position="41"/>
        <end position="51"/>
    </location>
</feature>
<keyword evidence="3" id="KW-1185">Reference proteome</keyword>
<reference evidence="3" key="1">
    <citation type="journal article" date="2013" name="Genome Announc.">
        <title>Draft genome sequence of the grapevine dieback fungus Eutypa lata UCR-EL1.</title>
        <authorList>
            <person name="Blanco-Ulate B."/>
            <person name="Rolshausen P.E."/>
            <person name="Cantu D."/>
        </authorList>
    </citation>
    <scope>NUCLEOTIDE SEQUENCE [LARGE SCALE GENOMIC DNA]</scope>
    <source>
        <strain evidence="3">UCR-EL1</strain>
    </source>
</reference>
<name>M7SUH1_EUTLA</name>
<organism evidence="2 3">
    <name type="scientific">Eutypa lata (strain UCR-EL1)</name>
    <name type="common">Grapevine dieback disease fungus</name>
    <name type="synonym">Eutypa armeniacae</name>
    <dbReference type="NCBI Taxonomy" id="1287681"/>
    <lineage>
        <taxon>Eukaryota</taxon>
        <taxon>Fungi</taxon>
        <taxon>Dikarya</taxon>
        <taxon>Ascomycota</taxon>
        <taxon>Pezizomycotina</taxon>
        <taxon>Sordariomycetes</taxon>
        <taxon>Xylariomycetidae</taxon>
        <taxon>Xylariales</taxon>
        <taxon>Diatrypaceae</taxon>
        <taxon>Eutypa</taxon>
    </lineage>
</organism>
<dbReference type="EMBL" id="KB705920">
    <property type="protein sequence ID" value="EMR70194.1"/>
    <property type="molecule type" value="Genomic_DNA"/>
</dbReference>
<feature type="compositionally biased region" description="Polar residues" evidence="1">
    <location>
        <begin position="16"/>
        <end position="27"/>
    </location>
</feature>
<dbReference type="AlphaFoldDB" id="M7SUH1"/>
<feature type="region of interest" description="Disordered" evidence="1">
    <location>
        <begin position="1"/>
        <end position="55"/>
    </location>
</feature>
<dbReference type="KEGG" id="ela:UCREL1_2776"/>
<evidence type="ECO:0000256" key="1">
    <source>
        <dbReference type="SAM" id="MobiDB-lite"/>
    </source>
</evidence>
<proteinExistence type="predicted"/>
<accession>M7SUH1</accession>
<evidence type="ECO:0000313" key="2">
    <source>
        <dbReference type="EMBL" id="EMR70194.1"/>
    </source>
</evidence>